<dbReference type="RefSeq" id="WP_161074586.1">
    <property type="nucleotide sequence ID" value="NZ_WWCU01000035.1"/>
</dbReference>
<evidence type="ECO:0000313" key="1">
    <source>
        <dbReference type="EMBL" id="MYN10292.1"/>
    </source>
</evidence>
<dbReference type="AlphaFoldDB" id="A0A7X4HH23"/>
<comment type="caution">
    <text evidence="1">The sequence shown here is derived from an EMBL/GenBank/DDBJ whole genome shotgun (WGS) entry which is preliminary data.</text>
</comment>
<keyword evidence="2" id="KW-1185">Reference proteome</keyword>
<gene>
    <name evidence="1" type="ORF">GTP77_23490</name>
</gene>
<evidence type="ECO:0000313" key="2">
    <source>
        <dbReference type="Proteomes" id="UP000450676"/>
    </source>
</evidence>
<name>A0A7X4HH23_9BURK</name>
<organism evidence="1 2">
    <name type="scientific">Pseudoduganella aquatica</name>
    <dbReference type="NCBI Taxonomy" id="2660641"/>
    <lineage>
        <taxon>Bacteria</taxon>
        <taxon>Pseudomonadati</taxon>
        <taxon>Pseudomonadota</taxon>
        <taxon>Betaproteobacteria</taxon>
        <taxon>Burkholderiales</taxon>
        <taxon>Oxalobacteraceae</taxon>
        <taxon>Telluria group</taxon>
        <taxon>Pseudoduganella</taxon>
    </lineage>
</organism>
<proteinExistence type="predicted"/>
<protein>
    <submittedName>
        <fullName evidence="1">Uncharacterized protein</fullName>
    </submittedName>
</protein>
<sequence>MPGAGTVLGTALAVLGLCVMDAPGWWGDLNAALSVLGIAIRKFILISWGTTGASMTQTFHADIDKIAKELIEAHALTFREEDPQITDPLTRWLDYRLRYIDPRPRDVVRSVGFDSRLPAAVLPALENFIRQSETGADLNPYQTTSIKRNDSSGRKRQLRTDGLWADWKIHHVHLTEKPTSNGNEFSARSDWLLFFVTFPEHLALIDVRSHNEPGIFQAIDLVETVVRNWPEFARNFAFKGIAGLARKPPTDAQSVKQLRAAGVVQFLEVDGTVYMPFGFGVTTAATSGQVSRISIRVNALASQIEDFFTNPANEPVKTLQSAGVPNPIFALEVSPRGKLSVLCAEAATRWPFPNLPNPQDARSELEQLFLPTWAGMNLVQHRAVFVQE</sequence>
<dbReference type="EMBL" id="WWCU01000035">
    <property type="protein sequence ID" value="MYN10292.1"/>
    <property type="molecule type" value="Genomic_DNA"/>
</dbReference>
<dbReference type="Proteomes" id="UP000450676">
    <property type="component" value="Unassembled WGS sequence"/>
</dbReference>
<reference evidence="1 2" key="1">
    <citation type="submission" date="2019-12" db="EMBL/GenBank/DDBJ databases">
        <title>Novel species isolated from a subtropical stream in China.</title>
        <authorList>
            <person name="Lu H."/>
        </authorList>
    </citation>
    <scope>NUCLEOTIDE SEQUENCE [LARGE SCALE GENOMIC DNA]</scope>
    <source>
        <strain evidence="1 2">FT127W</strain>
    </source>
</reference>
<accession>A0A7X4HH23</accession>